<reference evidence="2" key="1">
    <citation type="submission" date="2019-11" db="EMBL/GenBank/DDBJ databases">
        <authorList>
            <person name="Feng L."/>
        </authorList>
    </citation>
    <scope>NUCLEOTIDE SEQUENCE</scope>
    <source>
        <strain evidence="2">PagglomeransLFYP105</strain>
    </source>
</reference>
<proteinExistence type="predicted"/>
<feature type="coiled-coil region" evidence="1">
    <location>
        <begin position="76"/>
        <end position="103"/>
    </location>
</feature>
<gene>
    <name evidence="2" type="ORF">PALFYP105_03059</name>
</gene>
<keyword evidence="1" id="KW-0175">Coiled coil</keyword>
<accession>A0A6N3B8Q8</accession>
<evidence type="ECO:0000313" key="2">
    <source>
        <dbReference type="EMBL" id="VYU01246.1"/>
    </source>
</evidence>
<sequence length="127" mass="14652">MSKKFSSKDLEFILDKINSWEGDITWIGICGSLEEHFGKKPSRQALSRHAVIAYAYQQKKKSKGETVKHIKSPQSLAYASNKINKLEHENARLLNENNRLLVMVRDLQMVAYSKGLREDQIFSKNKK</sequence>
<protein>
    <submittedName>
        <fullName evidence="2">Uncharacterized protein</fullName>
    </submittedName>
</protein>
<evidence type="ECO:0000256" key="1">
    <source>
        <dbReference type="SAM" id="Coils"/>
    </source>
</evidence>
<name>A0A6N3B8Q8_ENTAG</name>
<dbReference type="AlphaFoldDB" id="A0A6N3B8Q8"/>
<dbReference type="EMBL" id="CACRUS010000006">
    <property type="protein sequence ID" value="VYU01246.1"/>
    <property type="molecule type" value="Genomic_DNA"/>
</dbReference>
<organism evidence="2">
    <name type="scientific">Enterobacter agglomerans</name>
    <name type="common">Erwinia herbicola</name>
    <name type="synonym">Pantoea agglomerans</name>
    <dbReference type="NCBI Taxonomy" id="549"/>
    <lineage>
        <taxon>Bacteria</taxon>
        <taxon>Pseudomonadati</taxon>
        <taxon>Pseudomonadota</taxon>
        <taxon>Gammaproteobacteria</taxon>
        <taxon>Enterobacterales</taxon>
        <taxon>Erwiniaceae</taxon>
        <taxon>Pantoea</taxon>
        <taxon>Pantoea agglomerans group</taxon>
    </lineage>
</organism>